<keyword evidence="3" id="KW-1185">Reference proteome</keyword>
<organism evidence="2 3">
    <name type="scientific">Kribbella voronezhensis</name>
    <dbReference type="NCBI Taxonomy" id="2512212"/>
    <lineage>
        <taxon>Bacteria</taxon>
        <taxon>Bacillati</taxon>
        <taxon>Actinomycetota</taxon>
        <taxon>Actinomycetes</taxon>
        <taxon>Propionibacteriales</taxon>
        <taxon>Kribbellaceae</taxon>
        <taxon>Kribbella</taxon>
    </lineage>
</organism>
<dbReference type="OrthoDB" id="4190732at2"/>
<dbReference type="InterPro" id="IPR013149">
    <property type="entry name" value="ADH-like_C"/>
</dbReference>
<evidence type="ECO:0000313" key="2">
    <source>
        <dbReference type="EMBL" id="TDU89978.1"/>
    </source>
</evidence>
<dbReference type="Gene3D" id="3.40.50.720">
    <property type="entry name" value="NAD(P)-binding Rossmann-like Domain"/>
    <property type="match status" value="1"/>
</dbReference>
<dbReference type="InterPro" id="IPR051397">
    <property type="entry name" value="Zn-ADH-like_protein"/>
</dbReference>
<dbReference type="InterPro" id="IPR013154">
    <property type="entry name" value="ADH-like_N"/>
</dbReference>
<dbReference type="RefSeq" id="WP_133979963.1">
    <property type="nucleotide sequence ID" value="NZ_SOCE01000001.1"/>
</dbReference>
<dbReference type="SUPFAM" id="SSF51735">
    <property type="entry name" value="NAD(P)-binding Rossmann-fold domains"/>
    <property type="match status" value="1"/>
</dbReference>
<dbReference type="InterPro" id="IPR036291">
    <property type="entry name" value="NAD(P)-bd_dom_sf"/>
</dbReference>
<name>A0A4R7TEY4_9ACTN</name>
<comment type="caution">
    <text evidence="2">The sequence shown here is derived from an EMBL/GenBank/DDBJ whole genome shotgun (WGS) entry which is preliminary data.</text>
</comment>
<feature type="domain" description="Enoyl reductase (ER)" evidence="1">
    <location>
        <begin position="17"/>
        <end position="326"/>
    </location>
</feature>
<dbReference type="PANTHER" id="PTHR43677:SF4">
    <property type="entry name" value="QUINONE OXIDOREDUCTASE-LIKE PROTEIN 2"/>
    <property type="match status" value="1"/>
</dbReference>
<dbReference type="GO" id="GO:0016491">
    <property type="term" value="F:oxidoreductase activity"/>
    <property type="evidence" value="ECO:0007669"/>
    <property type="project" value="InterPro"/>
</dbReference>
<dbReference type="SUPFAM" id="SSF50129">
    <property type="entry name" value="GroES-like"/>
    <property type="match status" value="1"/>
</dbReference>
<protein>
    <submittedName>
        <fullName evidence="2">NADPH:quinone reductase-like Zn-dependent oxidoreductase</fullName>
    </submittedName>
</protein>
<dbReference type="Pfam" id="PF00107">
    <property type="entry name" value="ADH_zinc_N"/>
    <property type="match status" value="1"/>
</dbReference>
<dbReference type="SMART" id="SM00829">
    <property type="entry name" value="PKS_ER"/>
    <property type="match status" value="1"/>
</dbReference>
<dbReference type="Pfam" id="PF08240">
    <property type="entry name" value="ADH_N"/>
    <property type="match status" value="1"/>
</dbReference>
<dbReference type="PANTHER" id="PTHR43677">
    <property type="entry name" value="SHORT-CHAIN DEHYDROGENASE/REDUCTASE"/>
    <property type="match status" value="1"/>
</dbReference>
<gene>
    <name evidence="2" type="ORF">EV138_3559</name>
</gene>
<dbReference type="InterPro" id="IPR011032">
    <property type="entry name" value="GroES-like_sf"/>
</dbReference>
<dbReference type="InterPro" id="IPR020843">
    <property type="entry name" value="ER"/>
</dbReference>
<dbReference type="AlphaFoldDB" id="A0A4R7TEY4"/>
<reference evidence="2 3" key="1">
    <citation type="submission" date="2019-03" db="EMBL/GenBank/DDBJ databases">
        <title>Genomic Encyclopedia of Type Strains, Phase III (KMG-III): the genomes of soil and plant-associated and newly described type strains.</title>
        <authorList>
            <person name="Whitman W."/>
        </authorList>
    </citation>
    <scope>NUCLEOTIDE SEQUENCE [LARGE SCALE GENOMIC DNA]</scope>
    <source>
        <strain evidence="2 3">VKM Ac-2575</strain>
    </source>
</reference>
<dbReference type="EMBL" id="SOCE01000001">
    <property type="protein sequence ID" value="TDU89978.1"/>
    <property type="molecule type" value="Genomic_DNA"/>
</dbReference>
<dbReference type="Gene3D" id="3.90.180.10">
    <property type="entry name" value="Medium-chain alcohol dehydrogenases, catalytic domain"/>
    <property type="match status" value="1"/>
</dbReference>
<accession>A0A4R7TEY4</accession>
<evidence type="ECO:0000259" key="1">
    <source>
        <dbReference type="SMART" id="SM00829"/>
    </source>
</evidence>
<proteinExistence type="predicted"/>
<sequence>MESNETMRALVQRSHRGPDDLILTDVRRPSPGAGEYLVRVGAAGVNFADVMQTYGRYGGGPKPPYAAGFEAAGEIVGIGPEVPSALPVGTHVIGAGTGAFSEYVVMQAAEVLPVPTGWSDAEALGLVLNWATALAALKPLGGLEPGETVLIHAAAGGVGQAAVRLARHYGARVIATAALAKHDTVRALGADEVVDSACSDLAAEVARLTGGVDLVLESVGRTTFAASMSAAKPITGRVVVYGASSGDAAVTTHDLVFTSPVQLKGLHIGAFAAAVPTVYRSMITELQELVAQGVYPPGRSQLHALADGPAVLRELEAGRTTGKHALDPWR</sequence>
<evidence type="ECO:0000313" key="3">
    <source>
        <dbReference type="Proteomes" id="UP000295151"/>
    </source>
</evidence>
<dbReference type="Proteomes" id="UP000295151">
    <property type="component" value="Unassembled WGS sequence"/>
</dbReference>